<gene>
    <name evidence="3" type="ORF">PGT21_008444</name>
    <name evidence="4" type="ORF">PGTUg99_011769</name>
</gene>
<comment type="caution">
    <text evidence="4">The sequence shown here is derived from an EMBL/GenBank/DDBJ whole genome shotgun (WGS) entry which is preliminary data.</text>
</comment>
<dbReference type="PROSITE" id="PS50802">
    <property type="entry name" value="OTU"/>
    <property type="match status" value="1"/>
</dbReference>
<accession>A0A5B0RDY7</accession>
<dbReference type="PANTHER" id="PTHR12419">
    <property type="entry name" value="OTU DOMAIN CONTAINING PROTEIN"/>
    <property type="match status" value="1"/>
</dbReference>
<evidence type="ECO:0000256" key="1">
    <source>
        <dbReference type="SAM" id="MobiDB-lite"/>
    </source>
</evidence>
<dbReference type="Proteomes" id="UP000325313">
    <property type="component" value="Unassembled WGS sequence"/>
</dbReference>
<dbReference type="InterPro" id="IPR003323">
    <property type="entry name" value="OTU_dom"/>
</dbReference>
<dbReference type="PANTHER" id="PTHR12419:SF11">
    <property type="entry name" value="OTU DOMAIN-CONTAINING PROTEIN DDB_G0284757"/>
    <property type="match status" value="1"/>
</dbReference>
<keyword evidence="5" id="KW-1185">Reference proteome</keyword>
<feature type="region of interest" description="Disordered" evidence="1">
    <location>
        <begin position="158"/>
        <end position="184"/>
    </location>
</feature>
<dbReference type="GO" id="GO:0016579">
    <property type="term" value="P:protein deubiquitination"/>
    <property type="evidence" value="ECO:0007669"/>
    <property type="project" value="TreeGrafter"/>
</dbReference>
<sequence length="307" mass="33778">MHCCPTSIALRIISPADSSLVTGITHRVIDELHRSGRQDQDRYPKTRHSIFALLHISQCTALSSQSIQAARHIGLLLGLGSFEQTWHDADGLKYKWTYSHKLSDHVKTVVHDSSSRRGQNVWIDQRDGLKHQWTLSPVSNEWIDTALESTITSASTSTGIEGAGGSNCPVSPVRSPEANLSPNETPAQEYATQISSKPPRKADLRDLDSRGLPQYTYTKRLIKGDGNCLYRALSYLANGNDQKTNGEWGGEHALAAAAKVLNKKIILLSLASKDPVFLAYGSAPVDPEAPGLIFLNEHYELLFRKPS</sequence>
<dbReference type="InterPro" id="IPR038765">
    <property type="entry name" value="Papain-like_cys_pep_sf"/>
</dbReference>
<organism evidence="4 6">
    <name type="scientific">Puccinia graminis f. sp. tritici</name>
    <dbReference type="NCBI Taxonomy" id="56615"/>
    <lineage>
        <taxon>Eukaryota</taxon>
        <taxon>Fungi</taxon>
        <taxon>Dikarya</taxon>
        <taxon>Basidiomycota</taxon>
        <taxon>Pucciniomycotina</taxon>
        <taxon>Pucciniomycetes</taxon>
        <taxon>Pucciniales</taxon>
        <taxon>Pucciniaceae</taxon>
        <taxon>Puccinia</taxon>
    </lineage>
</organism>
<proteinExistence type="predicted"/>
<dbReference type="Proteomes" id="UP000324748">
    <property type="component" value="Unassembled WGS sequence"/>
</dbReference>
<dbReference type="EMBL" id="VSWC01000106">
    <property type="protein sequence ID" value="KAA1085472.1"/>
    <property type="molecule type" value="Genomic_DNA"/>
</dbReference>
<evidence type="ECO:0000313" key="3">
    <source>
        <dbReference type="EMBL" id="KAA1085472.1"/>
    </source>
</evidence>
<dbReference type="InterPro" id="IPR050704">
    <property type="entry name" value="Peptidase_C85-like"/>
</dbReference>
<feature type="domain" description="OTU" evidence="2">
    <location>
        <begin position="217"/>
        <end position="307"/>
    </location>
</feature>
<evidence type="ECO:0000313" key="5">
    <source>
        <dbReference type="Proteomes" id="UP000324748"/>
    </source>
</evidence>
<dbReference type="AlphaFoldDB" id="A0A5B0RDY7"/>
<protein>
    <recommendedName>
        <fullName evidence="2">OTU domain-containing protein</fullName>
    </recommendedName>
</protein>
<name>A0A5B0RDY7_PUCGR</name>
<evidence type="ECO:0000259" key="2">
    <source>
        <dbReference type="PROSITE" id="PS50802"/>
    </source>
</evidence>
<dbReference type="SUPFAM" id="SSF54001">
    <property type="entry name" value="Cysteine proteinases"/>
    <property type="match status" value="1"/>
</dbReference>
<evidence type="ECO:0000313" key="4">
    <source>
        <dbReference type="EMBL" id="KAA1122974.1"/>
    </source>
</evidence>
<dbReference type="EMBL" id="VDEP01000213">
    <property type="protein sequence ID" value="KAA1122974.1"/>
    <property type="molecule type" value="Genomic_DNA"/>
</dbReference>
<reference evidence="5 6" key="1">
    <citation type="submission" date="2019-05" db="EMBL/GenBank/DDBJ databases">
        <title>Emergence of the Ug99 lineage of the wheat stem rust pathogen through somatic hybridization.</title>
        <authorList>
            <person name="Li F."/>
            <person name="Upadhyaya N.M."/>
            <person name="Sperschneider J."/>
            <person name="Matny O."/>
            <person name="Nguyen-Phuc H."/>
            <person name="Mago R."/>
            <person name="Raley C."/>
            <person name="Miller M.E."/>
            <person name="Silverstein K.A.T."/>
            <person name="Henningsen E."/>
            <person name="Hirsch C.D."/>
            <person name="Visser B."/>
            <person name="Pretorius Z.A."/>
            <person name="Steffenson B.J."/>
            <person name="Schwessinger B."/>
            <person name="Dodds P.N."/>
            <person name="Figueroa M."/>
        </authorList>
    </citation>
    <scope>NUCLEOTIDE SEQUENCE [LARGE SCALE GENOMIC DNA]</scope>
    <source>
        <strain evidence="3">21-0</strain>
        <strain evidence="4 6">Ug99</strain>
    </source>
</reference>
<evidence type="ECO:0000313" key="6">
    <source>
        <dbReference type="Proteomes" id="UP000325313"/>
    </source>
</evidence>
<dbReference type="GO" id="GO:0004843">
    <property type="term" value="F:cysteine-type deubiquitinase activity"/>
    <property type="evidence" value="ECO:0007669"/>
    <property type="project" value="TreeGrafter"/>
</dbReference>
<dbReference type="CDD" id="cd22744">
    <property type="entry name" value="OTU"/>
    <property type="match status" value="1"/>
</dbReference>